<feature type="region of interest" description="Disordered" evidence="9">
    <location>
        <begin position="85"/>
        <end position="139"/>
    </location>
</feature>
<keyword evidence="6" id="KW-0472">Membrane</keyword>
<feature type="compositionally biased region" description="Basic residues" evidence="9">
    <location>
        <begin position="237"/>
        <end position="251"/>
    </location>
</feature>
<dbReference type="InParanoid" id="A0A6P8SEI3"/>
<feature type="domain" description="Cadherin" evidence="10">
    <location>
        <begin position="595"/>
        <end position="699"/>
    </location>
</feature>
<evidence type="ECO:0000256" key="1">
    <source>
        <dbReference type="ARBA" id="ARBA00004167"/>
    </source>
</evidence>
<keyword evidence="3" id="KW-0677">Repeat</keyword>
<dbReference type="PROSITE" id="PS00232">
    <property type="entry name" value="CADHERIN_1"/>
    <property type="match status" value="2"/>
</dbReference>
<dbReference type="GO" id="GO:0007156">
    <property type="term" value="P:homophilic cell adhesion via plasma membrane adhesion molecules"/>
    <property type="evidence" value="ECO:0007669"/>
    <property type="project" value="InterPro"/>
</dbReference>
<feature type="compositionally biased region" description="Basic residues" evidence="9">
    <location>
        <begin position="177"/>
        <end position="189"/>
    </location>
</feature>
<keyword evidence="5" id="KW-1133">Transmembrane helix</keyword>
<evidence type="ECO:0000256" key="3">
    <source>
        <dbReference type="ARBA" id="ARBA00022737"/>
    </source>
</evidence>
<keyword evidence="11" id="KW-1185">Reference proteome</keyword>
<dbReference type="CDD" id="cd11304">
    <property type="entry name" value="Cadherin_repeat"/>
    <property type="match status" value="4"/>
</dbReference>
<dbReference type="FunFam" id="2.60.40.60:FF:000020">
    <property type="entry name" value="Dachsous cadherin-related 1b"/>
    <property type="match status" value="2"/>
</dbReference>
<dbReference type="Gene3D" id="2.60.40.60">
    <property type="entry name" value="Cadherins"/>
    <property type="match status" value="5"/>
</dbReference>
<dbReference type="GO" id="GO:0005886">
    <property type="term" value="C:plasma membrane"/>
    <property type="evidence" value="ECO:0007669"/>
    <property type="project" value="InterPro"/>
</dbReference>
<keyword evidence="7" id="KW-0325">Glycoprotein</keyword>
<dbReference type="AlphaFoldDB" id="A0A6P8SEI3"/>
<dbReference type="PROSITE" id="PS50268">
    <property type="entry name" value="CADHERIN_2"/>
    <property type="match status" value="5"/>
</dbReference>
<feature type="domain" description="Cadherin" evidence="10">
    <location>
        <begin position="541"/>
        <end position="594"/>
    </location>
</feature>
<dbReference type="InterPro" id="IPR050174">
    <property type="entry name" value="Protocadherin/Cadherin-CA"/>
</dbReference>
<dbReference type="OrthoDB" id="6252479at2759"/>
<evidence type="ECO:0000256" key="7">
    <source>
        <dbReference type="ARBA" id="ARBA00023180"/>
    </source>
</evidence>
<feature type="region of interest" description="Disordered" evidence="9">
    <location>
        <begin position="169"/>
        <end position="254"/>
    </location>
</feature>
<evidence type="ECO:0000256" key="4">
    <source>
        <dbReference type="ARBA" id="ARBA00022837"/>
    </source>
</evidence>
<dbReference type="GO" id="GO:0005509">
    <property type="term" value="F:calcium ion binding"/>
    <property type="evidence" value="ECO:0007669"/>
    <property type="project" value="UniProtKB-UniRule"/>
</dbReference>
<feature type="region of interest" description="Disordered" evidence="9">
    <location>
        <begin position="498"/>
        <end position="533"/>
    </location>
</feature>
<name>A0A6P8SEI3_GEOSA</name>
<gene>
    <name evidence="12" type="primary">LOC117366731</name>
</gene>
<evidence type="ECO:0000256" key="6">
    <source>
        <dbReference type="ARBA" id="ARBA00023136"/>
    </source>
</evidence>
<reference evidence="12" key="1">
    <citation type="submission" date="2025-08" db="UniProtKB">
        <authorList>
            <consortium name="RefSeq"/>
        </authorList>
    </citation>
    <scope>IDENTIFICATION</scope>
</reference>
<dbReference type="PANTHER" id="PTHR24028">
    <property type="entry name" value="CADHERIN-87A"/>
    <property type="match status" value="1"/>
</dbReference>
<evidence type="ECO:0000256" key="9">
    <source>
        <dbReference type="SAM" id="MobiDB-lite"/>
    </source>
</evidence>
<feature type="compositionally biased region" description="Basic residues" evidence="9">
    <location>
        <begin position="203"/>
        <end position="228"/>
    </location>
</feature>
<evidence type="ECO:0000259" key="10">
    <source>
        <dbReference type="PROSITE" id="PS50268"/>
    </source>
</evidence>
<evidence type="ECO:0000313" key="12">
    <source>
        <dbReference type="RefSeq" id="XP_033814381.1"/>
    </source>
</evidence>
<evidence type="ECO:0000256" key="5">
    <source>
        <dbReference type="ARBA" id="ARBA00022989"/>
    </source>
</evidence>
<evidence type="ECO:0000313" key="11">
    <source>
        <dbReference type="Proteomes" id="UP000515159"/>
    </source>
</evidence>
<dbReference type="InterPro" id="IPR015919">
    <property type="entry name" value="Cadherin-like_sf"/>
</dbReference>
<dbReference type="InterPro" id="IPR002126">
    <property type="entry name" value="Cadherin-like_dom"/>
</dbReference>
<dbReference type="KEGG" id="gsh:117366731"/>
<feature type="domain" description="Cadherin" evidence="10">
    <location>
        <begin position="257"/>
        <end position="371"/>
    </location>
</feature>
<feature type="domain" description="Cadherin" evidence="10">
    <location>
        <begin position="372"/>
        <end position="478"/>
    </location>
</feature>
<dbReference type="InterPro" id="IPR020894">
    <property type="entry name" value="Cadherin_CS"/>
</dbReference>
<evidence type="ECO:0000256" key="2">
    <source>
        <dbReference type="ARBA" id="ARBA00022692"/>
    </source>
</evidence>
<dbReference type="PRINTS" id="PR00205">
    <property type="entry name" value="CADHERIN"/>
</dbReference>
<dbReference type="SUPFAM" id="SSF49313">
    <property type="entry name" value="Cadherin-like"/>
    <property type="match status" value="5"/>
</dbReference>
<proteinExistence type="predicted"/>
<accession>A0A6P8SEI3</accession>
<organism evidence="11 12">
    <name type="scientific">Geotrypetes seraphini</name>
    <name type="common">Gaboon caecilian</name>
    <name type="synonym">Caecilia seraphini</name>
    <dbReference type="NCBI Taxonomy" id="260995"/>
    <lineage>
        <taxon>Eukaryota</taxon>
        <taxon>Metazoa</taxon>
        <taxon>Chordata</taxon>
        <taxon>Craniata</taxon>
        <taxon>Vertebrata</taxon>
        <taxon>Euteleostomi</taxon>
        <taxon>Amphibia</taxon>
        <taxon>Gymnophiona</taxon>
        <taxon>Geotrypetes</taxon>
    </lineage>
</organism>
<feature type="compositionally biased region" description="Basic residues" evidence="9">
    <location>
        <begin position="503"/>
        <end position="514"/>
    </location>
</feature>
<dbReference type="Pfam" id="PF00028">
    <property type="entry name" value="Cadherin"/>
    <property type="match status" value="3"/>
</dbReference>
<protein>
    <submittedName>
        <fullName evidence="12">LOW QUALITY PROTEIN: protocadherin Fat 4-like</fullName>
    </submittedName>
</protein>
<feature type="compositionally biased region" description="Basic and acidic residues" evidence="9">
    <location>
        <begin position="100"/>
        <end position="110"/>
    </location>
</feature>
<feature type="domain" description="Cadherin" evidence="10">
    <location>
        <begin position="700"/>
        <end position="736"/>
    </location>
</feature>
<comment type="subcellular location">
    <subcellularLocation>
        <location evidence="1">Membrane</location>
        <topology evidence="1">Single-pass membrane protein</topology>
    </subcellularLocation>
</comment>
<keyword evidence="2" id="KW-0812">Transmembrane</keyword>
<sequence>MAEGVTATPQTEVIWTATEIMQEISMSVERSLDRKLKPVLEKILEMGDKMNDLIRDVAAIGMRIDSIESDVVHLKSENKLLKDTCKRRGKEGPPLTGCERSSRARGKGESGRPSASRRHSPHVDVQLPPRAPCRFAPGGLSGHHAGGAVGSRRSAAAAGVALRRPAAPALPGARGAAGRHLRGQHRHAPGLHVPPERAARALRPQRQHGRAAHARPHRPRAAARRPARPARALQRAHLPHRGARGRARPQRQRAVFPDASVRVAFREDAAGARQVLLDTATDADAGANGVDHRSYRLARGNELGLFGLDVTLNPSGHGAFLHLVSRGALDRERAARYQLLLEVEDGGEPRRRGQLLINVTVTDANDNAPAFERAQYRAQVAEDAAPGASVLSVGAADADEGANAEVRYELVEEEGGAGAPFHIDARTGLVTVREALDFESRRQYTLSLRATDGGAPPLSGRAEALVRLTDVNDNDPVVRFPLLPCHLTLRLRGRERAGWHRGGPAHRHRCRLGRGQRQPVGGHSGRQRAGPLRGAALKVPNLSLVKVAHALDRERIPHYNLTVAVSDGGRPRPRSSVASLVIYINDVNDHPPEFEHAVYRAQVREDLPVGSYVHGLAATDGDSGPNAHLRYAIVAGNELGWFTISERTGLVTSCVLLDREAATEVALNISAQDRGPVPRVSYAQLLITILDVNDQAPTFSHSAYSLALPENSPAGTPLLVLQATDNDLGDNGTVRYIFEPDTAALAAWHRLPP</sequence>
<dbReference type="GeneID" id="117366731"/>
<dbReference type="RefSeq" id="XP_033814381.1">
    <property type="nucleotide sequence ID" value="XM_033958490.1"/>
</dbReference>
<dbReference type="PANTHER" id="PTHR24028:SF342">
    <property type="entry name" value="FAT ATYPICAL CADHERIN 4"/>
    <property type="match status" value="1"/>
</dbReference>
<keyword evidence="4 8" id="KW-0106">Calcium</keyword>
<dbReference type="Proteomes" id="UP000515159">
    <property type="component" value="Chromosome 1"/>
</dbReference>
<dbReference type="SMART" id="SM00112">
    <property type="entry name" value="CA"/>
    <property type="match status" value="4"/>
</dbReference>
<evidence type="ECO:0000256" key="8">
    <source>
        <dbReference type="PROSITE-ProRule" id="PRU00043"/>
    </source>
</evidence>